<dbReference type="AlphaFoldDB" id="A0A382BGQ4"/>
<dbReference type="Pfam" id="PF05768">
    <property type="entry name" value="Glrx-like"/>
    <property type="match status" value="1"/>
</dbReference>
<evidence type="ECO:0008006" key="2">
    <source>
        <dbReference type="Google" id="ProtNLM"/>
    </source>
</evidence>
<gene>
    <name evidence="1" type="ORF">METZ01_LOCUS165643</name>
</gene>
<evidence type="ECO:0000313" key="1">
    <source>
        <dbReference type="EMBL" id="SVB12789.1"/>
    </source>
</evidence>
<name>A0A382BGQ4_9ZZZZ</name>
<dbReference type="InterPro" id="IPR036249">
    <property type="entry name" value="Thioredoxin-like_sf"/>
</dbReference>
<sequence length="62" mass="7022">MKAQIDRLRGHMAIELQIVDITGDIELERRHGEEVPVLVIDGKKSATARIESSELIKILEQE</sequence>
<proteinExistence type="predicted"/>
<protein>
    <recommendedName>
        <fullName evidence="2">Thioredoxin-like fold domain-containing protein</fullName>
    </recommendedName>
</protein>
<dbReference type="SUPFAM" id="SSF52833">
    <property type="entry name" value="Thioredoxin-like"/>
    <property type="match status" value="1"/>
</dbReference>
<dbReference type="Gene3D" id="3.40.30.10">
    <property type="entry name" value="Glutaredoxin"/>
    <property type="match status" value="1"/>
</dbReference>
<organism evidence="1">
    <name type="scientific">marine metagenome</name>
    <dbReference type="NCBI Taxonomy" id="408172"/>
    <lineage>
        <taxon>unclassified sequences</taxon>
        <taxon>metagenomes</taxon>
        <taxon>ecological metagenomes</taxon>
    </lineage>
</organism>
<dbReference type="InterPro" id="IPR008554">
    <property type="entry name" value="Glutaredoxin-like"/>
</dbReference>
<reference evidence="1" key="1">
    <citation type="submission" date="2018-05" db="EMBL/GenBank/DDBJ databases">
        <authorList>
            <person name="Lanie J.A."/>
            <person name="Ng W.-L."/>
            <person name="Kazmierczak K.M."/>
            <person name="Andrzejewski T.M."/>
            <person name="Davidsen T.M."/>
            <person name="Wayne K.J."/>
            <person name="Tettelin H."/>
            <person name="Glass J.I."/>
            <person name="Rusch D."/>
            <person name="Podicherti R."/>
            <person name="Tsui H.-C.T."/>
            <person name="Winkler M.E."/>
        </authorList>
    </citation>
    <scope>NUCLEOTIDE SEQUENCE</scope>
</reference>
<accession>A0A382BGQ4</accession>
<dbReference type="EMBL" id="UINC01029673">
    <property type="protein sequence ID" value="SVB12789.1"/>
    <property type="molecule type" value="Genomic_DNA"/>
</dbReference>